<keyword evidence="3 4" id="KW-0862">Zinc</keyword>
<keyword evidence="1 4" id="KW-0479">Metal-binding</keyword>
<feature type="compositionally biased region" description="Basic and acidic residues" evidence="5">
    <location>
        <begin position="503"/>
        <end position="525"/>
    </location>
</feature>
<evidence type="ECO:0000259" key="6">
    <source>
        <dbReference type="PROSITE" id="PS50103"/>
    </source>
</evidence>
<comment type="caution">
    <text evidence="7">The sequence shown here is derived from an EMBL/GenBank/DDBJ whole genome shotgun (WGS) entry which is preliminary data.</text>
</comment>
<name>A0AAV1YRI1_9ARAC</name>
<accession>A0AAV1YRI1</accession>
<evidence type="ECO:0000256" key="4">
    <source>
        <dbReference type="PROSITE-ProRule" id="PRU00723"/>
    </source>
</evidence>
<dbReference type="PROSITE" id="PS50103">
    <property type="entry name" value="ZF_C3H1"/>
    <property type="match status" value="1"/>
</dbReference>
<evidence type="ECO:0000256" key="2">
    <source>
        <dbReference type="ARBA" id="ARBA00022771"/>
    </source>
</evidence>
<dbReference type="Proteomes" id="UP001497382">
    <property type="component" value="Unassembled WGS sequence"/>
</dbReference>
<proteinExistence type="predicted"/>
<dbReference type="InterPro" id="IPR052647">
    <property type="entry name" value="Zinc_finger_CCCH-type"/>
</dbReference>
<dbReference type="Pfam" id="PF00642">
    <property type="entry name" value="zf-CCCH"/>
    <property type="match status" value="1"/>
</dbReference>
<evidence type="ECO:0000256" key="3">
    <source>
        <dbReference type="ARBA" id="ARBA00022833"/>
    </source>
</evidence>
<dbReference type="AlphaFoldDB" id="A0AAV1YRI1"/>
<feature type="compositionally biased region" description="Polar residues" evidence="5">
    <location>
        <begin position="70"/>
        <end position="85"/>
    </location>
</feature>
<evidence type="ECO:0000313" key="8">
    <source>
        <dbReference type="Proteomes" id="UP001497382"/>
    </source>
</evidence>
<evidence type="ECO:0000256" key="5">
    <source>
        <dbReference type="SAM" id="MobiDB-lite"/>
    </source>
</evidence>
<dbReference type="SUPFAM" id="SSF90229">
    <property type="entry name" value="CCCH zinc finger"/>
    <property type="match status" value="1"/>
</dbReference>
<dbReference type="Gene3D" id="4.10.1000.10">
    <property type="entry name" value="Zinc finger, CCCH-type"/>
    <property type="match status" value="1"/>
</dbReference>
<sequence length="695" mass="78149">MSDVENAEKCSMPNSPSEPTEKLDQKEAFIGSPEHEDPAISEDGKPFVGMEGELDFEVLSPEKTERLEEQTFSLPNEVDSQTSKTGESEKAGEEGSQTVEKGNESKAHVCGIEDGEDDGECSDDEDLEEGEVKDENETVTKARQVCRFFNRGKCFYGIQCRFLHLNNDMKGNYNMFSPTPPRSYEPAHMGNMMVPPGEHGIIHRSAPRSGPDFMPVPPLLPAPVQQQESAWEKGLREAKELLKKANQRKEEPDFEEKRLTLSLSSADRNTQINDKENDKFGYKKNREDLYKYGDPAYNRTHFGSRYENFEIRYTNVDRGMRSRRRAHGERRFNQREDNPGHWRNGDRMEDMGKIRAEAYFDPWRRSKSPKHRRSKDRERSRSFGGSPFSSVSSYSSRSSSYSRSSSSMSRGLSSRSPSPVSDKKKKNPANKNVYPLSPKETPNKLNAVKGKKKPGARTSSSRSRSMSRGRSVYSSRSSRSLSMDSVSSASSSVSHSSSGESSGRPEHVSILRRQDEKPAEREKPEVLPPAGSSFYFQIPRPLKSEKLKETDNIGIPDNDRDPLDESFQMSQADTSTFPPSMQHLIPTERERAKDPVKGLHPPKQQIKLTLLNKNPQSKLSNLPKKELEGIKGEEAPKIGGFLHGVKRPLSPPVPPAVAKPQPAVPKKSASSRRDELLKQLKAVEDAIARKRAKFC</sequence>
<feature type="compositionally biased region" description="Low complexity" evidence="5">
    <location>
        <begin position="457"/>
        <end position="502"/>
    </location>
</feature>
<feature type="compositionally biased region" description="Basic and acidic residues" evidence="5">
    <location>
        <begin position="19"/>
        <end position="45"/>
    </location>
</feature>
<dbReference type="PANTHER" id="PTHR46582">
    <property type="entry name" value="ZINC FINGER CCCH DOMAIN-CONTAINING PROTEIN 18"/>
    <property type="match status" value="1"/>
</dbReference>
<feature type="compositionally biased region" description="Basic and acidic residues" evidence="5">
    <location>
        <begin position="60"/>
        <end position="69"/>
    </location>
</feature>
<feature type="compositionally biased region" description="Basic and acidic residues" evidence="5">
    <location>
        <begin position="329"/>
        <end position="364"/>
    </location>
</feature>
<dbReference type="InterPro" id="IPR000571">
    <property type="entry name" value="Znf_CCCH"/>
</dbReference>
<dbReference type="EMBL" id="CAXIEN010000002">
    <property type="protein sequence ID" value="CAL1261530.1"/>
    <property type="molecule type" value="Genomic_DNA"/>
</dbReference>
<feature type="compositionally biased region" description="Basic and acidic residues" evidence="5">
    <location>
        <begin position="542"/>
        <end position="563"/>
    </location>
</feature>
<evidence type="ECO:0000256" key="1">
    <source>
        <dbReference type="ARBA" id="ARBA00022723"/>
    </source>
</evidence>
<feature type="zinc finger region" description="C3H1-type" evidence="4">
    <location>
        <begin position="140"/>
        <end position="167"/>
    </location>
</feature>
<feature type="compositionally biased region" description="Polar residues" evidence="5">
    <location>
        <begin position="567"/>
        <end position="579"/>
    </location>
</feature>
<feature type="compositionally biased region" description="Low complexity" evidence="5">
    <location>
        <begin position="658"/>
        <end position="668"/>
    </location>
</feature>
<keyword evidence="2 4" id="KW-0863">Zinc-finger</keyword>
<keyword evidence="8" id="KW-1185">Reference proteome</keyword>
<dbReference type="GO" id="GO:0003723">
    <property type="term" value="F:RNA binding"/>
    <property type="evidence" value="ECO:0007669"/>
    <property type="project" value="TreeGrafter"/>
</dbReference>
<feature type="compositionally biased region" description="Low complexity" evidence="5">
    <location>
        <begin position="382"/>
        <end position="420"/>
    </location>
</feature>
<feature type="compositionally biased region" description="Acidic residues" evidence="5">
    <location>
        <begin position="113"/>
        <end position="132"/>
    </location>
</feature>
<feature type="region of interest" description="Disordered" evidence="5">
    <location>
        <begin position="641"/>
        <end position="673"/>
    </location>
</feature>
<evidence type="ECO:0000313" key="7">
    <source>
        <dbReference type="EMBL" id="CAL1261530.1"/>
    </source>
</evidence>
<dbReference type="GO" id="GO:0071011">
    <property type="term" value="C:precatalytic spliceosome"/>
    <property type="evidence" value="ECO:0007669"/>
    <property type="project" value="TreeGrafter"/>
</dbReference>
<gene>
    <name evidence="7" type="ORF">LARSCL_LOCUS455</name>
</gene>
<reference evidence="7 8" key="1">
    <citation type="submission" date="2024-04" db="EMBL/GenBank/DDBJ databases">
        <authorList>
            <person name="Rising A."/>
            <person name="Reimegard J."/>
            <person name="Sonavane S."/>
            <person name="Akerstrom W."/>
            <person name="Nylinder S."/>
            <person name="Hedman E."/>
            <person name="Kallberg Y."/>
        </authorList>
    </citation>
    <scope>NUCLEOTIDE SEQUENCE [LARGE SCALE GENOMIC DNA]</scope>
</reference>
<feature type="region of interest" description="Disordered" evidence="5">
    <location>
        <begin position="1"/>
        <end position="137"/>
    </location>
</feature>
<dbReference type="GO" id="GO:0008270">
    <property type="term" value="F:zinc ion binding"/>
    <property type="evidence" value="ECO:0007669"/>
    <property type="project" value="UniProtKB-KW"/>
</dbReference>
<organism evidence="7 8">
    <name type="scientific">Larinioides sclopetarius</name>
    <dbReference type="NCBI Taxonomy" id="280406"/>
    <lineage>
        <taxon>Eukaryota</taxon>
        <taxon>Metazoa</taxon>
        <taxon>Ecdysozoa</taxon>
        <taxon>Arthropoda</taxon>
        <taxon>Chelicerata</taxon>
        <taxon>Arachnida</taxon>
        <taxon>Araneae</taxon>
        <taxon>Araneomorphae</taxon>
        <taxon>Entelegynae</taxon>
        <taxon>Araneoidea</taxon>
        <taxon>Araneidae</taxon>
        <taxon>Larinioides</taxon>
    </lineage>
</organism>
<dbReference type="PANTHER" id="PTHR46582:SF1">
    <property type="entry name" value="ZINC FINGER CCCH DOMAIN-CONTAINING PROTEIN 18"/>
    <property type="match status" value="1"/>
</dbReference>
<dbReference type="InterPro" id="IPR036855">
    <property type="entry name" value="Znf_CCCH_sf"/>
</dbReference>
<protein>
    <recommendedName>
        <fullName evidence="6">C3H1-type domain-containing protein</fullName>
    </recommendedName>
</protein>
<feature type="region of interest" description="Disordered" evidence="5">
    <location>
        <begin position="322"/>
        <end position="582"/>
    </location>
</feature>
<feature type="domain" description="C3H1-type" evidence="6">
    <location>
        <begin position="140"/>
        <end position="167"/>
    </location>
</feature>
<feature type="compositionally biased region" description="Basic residues" evidence="5">
    <location>
        <begin position="365"/>
        <end position="374"/>
    </location>
</feature>